<sequence>MLALNSQMVLRSFTISNRYPSFVFISNPYPFRFSLFPGAILKKATGKSVHKQVDHMRSRRPGPKDAESIPQPDQLTSRFIYMRPSGRPHDKTRSFARSAESTPTGKPQTKDTLLKTSHHESRPIEIGDLNFPRRDSTVPPLCWAQLVDQYRRLRHKHSSIDGCLPTDLMETDFLGANALRQRYDLKRTSPSLWKPSAAVPT</sequence>
<evidence type="ECO:0000313" key="3">
    <source>
        <dbReference type="Proteomes" id="UP000324629"/>
    </source>
</evidence>
<feature type="region of interest" description="Disordered" evidence="1">
    <location>
        <begin position="83"/>
        <end position="119"/>
    </location>
</feature>
<dbReference type="AlphaFoldDB" id="A0A5J4NCP4"/>
<proteinExistence type="predicted"/>
<name>A0A5J4NCP4_9TREM</name>
<dbReference type="Proteomes" id="UP000324629">
    <property type="component" value="Unassembled WGS sequence"/>
</dbReference>
<keyword evidence="3" id="KW-1185">Reference proteome</keyword>
<gene>
    <name evidence="2" type="ORF">DEA37_0002576</name>
</gene>
<evidence type="ECO:0000256" key="1">
    <source>
        <dbReference type="SAM" id="MobiDB-lite"/>
    </source>
</evidence>
<evidence type="ECO:0000313" key="2">
    <source>
        <dbReference type="EMBL" id="KAA3673376.1"/>
    </source>
</evidence>
<feature type="compositionally biased region" description="Basic and acidic residues" evidence="1">
    <location>
        <begin position="108"/>
        <end position="119"/>
    </location>
</feature>
<feature type="compositionally biased region" description="Basic and acidic residues" evidence="1">
    <location>
        <begin position="51"/>
        <end position="67"/>
    </location>
</feature>
<accession>A0A5J4NCP4</accession>
<dbReference type="EMBL" id="QNGE01003978">
    <property type="protein sequence ID" value="KAA3673376.1"/>
    <property type="molecule type" value="Genomic_DNA"/>
</dbReference>
<comment type="caution">
    <text evidence="2">The sequence shown here is derived from an EMBL/GenBank/DDBJ whole genome shotgun (WGS) entry which is preliminary data.</text>
</comment>
<feature type="region of interest" description="Disordered" evidence="1">
    <location>
        <begin position="47"/>
        <end position="71"/>
    </location>
</feature>
<reference evidence="2 3" key="1">
    <citation type="journal article" date="2019" name="Gigascience">
        <title>Whole-genome sequence of the oriental lung fluke Paragonimus westermani.</title>
        <authorList>
            <person name="Oey H."/>
            <person name="Zakrzewski M."/>
            <person name="Narain K."/>
            <person name="Devi K.R."/>
            <person name="Agatsuma T."/>
            <person name="Nawaratna S."/>
            <person name="Gobert G.N."/>
            <person name="Jones M.K."/>
            <person name="Ragan M.A."/>
            <person name="McManus D.P."/>
            <person name="Krause L."/>
        </authorList>
    </citation>
    <scope>NUCLEOTIDE SEQUENCE [LARGE SCALE GENOMIC DNA]</scope>
    <source>
        <strain evidence="2 3">IND2009</strain>
    </source>
</reference>
<protein>
    <submittedName>
        <fullName evidence="2">Uncharacterized protein</fullName>
    </submittedName>
</protein>
<organism evidence="2 3">
    <name type="scientific">Paragonimus westermani</name>
    <dbReference type="NCBI Taxonomy" id="34504"/>
    <lineage>
        <taxon>Eukaryota</taxon>
        <taxon>Metazoa</taxon>
        <taxon>Spiralia</taxon>
        <taxon>Lophotrochozoa</taxon>
        <taxon>Platyhelminthes</taxon>
        <taxon>Trematoda</taxon>
        <taxon>Digenea</taxon>
        <taxon>Plagiorchiida</taxon>
        <taxon>Troglotremata</taxon>
        <taxon>Troglotrematidae</taxon>
        <taxon>Paragonimus</taxon>
    </lineage>
</organism>